<dbReference type="PRINTS" id="PR00250">
    <property type="entry name" value="GPCRSTE2"/>
</dbReference>
<dbReference type="Pfam" id="PF02116">
    <property type="entry name" value="STE2"/>
    <property type="match status" value="1"/>
</dbReference>
<evidence type="ECO:0000313" key="3">
    <source>
        <dbReference type="EMBL" id="RPB03746.1"/>
    </source>
</evidence>
<evidence type="ECO:0000256" key="1">
    <source>
        <dbReference type="SAM" id="MobiDB-lite"/>
    </source>
</evidence>
<name>A0A3N4JZG6_9PEZI</name>
<dbReference type="EMBL" id="ML120361">
    <property type="protein sequence ID" value="RPB03746.1"/>
    <property type="molecule type" value="Genomic_DNA"/>
</dbReference>
<feature type="transmembrane region" description="Helical" evidence="2">
    <location>
        <begin position="46"/>
        <end position="67"/>
    </location>
</feature>
<evidence type="ECO:0000313" key="4">
    <source>
        <dbReference type="Proteomes" id="UP000276215"/>
    </source>
</evidence>
<dbReference type="CDD" id="cd14939">
    <property type="entry name" value="7tmD_STE2"/>
    <property type="match status" value="1"/>
</dbReference>
<feature type="compositionally biased region" description="Polar residues" evidence="1">
    <location>
        <begin position="290"/>
        <end position="299"/>
    </location>
</feature>
<dbReference type="PANTHER" id="PTHR28009">
    <property type="entry name" value="PHEROMONE ALPHA FACTOR RECEPTOR"/>
    <property type="match status" value="1"/>
</dbReference>
<accession>A0A3N4JZG6</accession>
<evidence type="ECO:0000256" key="2">
    <source>
        <dbReference type="SAM" id="Phobius"/>
    </source>
</evidence>
<feature type="transmembrane region" description="Helical" evidence="2">
    <location>
        <begin position="203"/>
        <end position="224"/>
    </location>
</feature>
<keyword evidence="2" id="KW-0812">Transmembrane</keyword>
<gene>
    <name evidence="3" type="ORF">L873DRAFT_1669266</name>
</gene>
<feature type="transmembrane region" description="Helical" evidence="2">
    <location>
        <begin position="157"/>
        <end position="183"/>
    </location>
</feature>
<feature type="region of interest" description="Disordered" evidence="1">
    <location>
        <begin position="290"/>
        <end position="329"/>
    </location>
</feature>
<proteinExistence type="predicted"/>
<evidence type="ECO:0008006" key="5">
    <source>
        <dbReference type="Google" id="ProtNLM"/>
    </source>
</evidence>
<protein>
    <recommendedName>
        <fullName evidence="5">Pheromone alpha factor receptor</fullName>
    </recommendedName>
</protein>
<feature type="transmembrane region" description="Helical" evidence="2">
    <location>
        <begin position="79"/>
        <end position="104"/>
    </location>
</feature>
<dbReference type="PANTHER" id="PTHR28009:SF1">
    <property type="entry name" value="PHEROMONE ALPHA FACTOR RECEPTOR"/>
    <property type="match status" value="1"/>
</dbReference>
<keyword evidence="4" id="KW-1185">Reference proteome</keyword>
<dbReference type="AlphaFoldDB" id="A0A3N4JZG6"/>
<keyword evidence="2" id="KW-0472">Membrane</keyword>
<reference evidence="3 4" key="1">
    <citation type="journal article" date="2018" name="Nat. Ecol. Evol.">
        <title>Pezizomycetes genomes reveal the molecular basis of ectomycorrhizal truffle lifestyle.</title>
        <authorList>
            <person name="Murat C."/>
            <person name="Payen T."/>
            <person name="Noel B."/>
            <person name="Kuo A."/>
            <person name="Morin E."/>
            <person name="Chen J."/>
            <person name="Kohler A."/>
            <person name="Krizsan K."/>
            <person name="Balestrini R."/>
            <person name="Da Silva C."/>
            <person name="Montanini B."/>
            <person name="Hainaut M."/>
            <person name="Levati E."/>
            <person name="Barry K.W."/>
            <person name="Belfiori B."/>
            <person name="Cichocki N."/>
            <person name="Clum A."/>
            <person name="Dockter R.B."/>
            <person name="Fauchery L."/>
            <person name="Guy J."/>
            <person name="Iotti M."/>
            <person name="Le Tacon F."/>
            <person name="Lindquist E.A."/>
            <person name="Lipzen A."/>
            <person name="Malagnac F."/>
            <person name="Mello A."/>
            <person name="Molinier V."/>
            <person name="Miyauchi S."/>
            <person name="Poulain J."/>
            <person name="Riccioni C."/>
            <person name="Rubini A."/>
            <person name="Sitrit Y."/>
            <person name="Splivallo R."/>
            <person name="Traeger S."/>
            <person name="Wang M."/>
            <person name="Zifcakova L."/>
            <person name="Wipf D."/>
            <person name="Zambonelli A."/>
            <person name="Paolocci F."/>
            <person name="Nowrousian M."/>
            <person name="Ottonello S."/>
            <person name="Baldrian P."/>
            <person name="Spatafora J.W."/>
            <person name="Henrissat B."/>
            <person name="Nagy L.G."/>
            <person name="Aury J.M."/>
            <person name="Wincker P."/>
            <person name="Grigoriev I.V."/>
            <person name="Bonfante P."/>
            <person name="Martin F.M."/>
        </authorList>
    </citation>
    <scope>NUCLEOTIDE SEQUENCE [LARGE SCALE GENOMIC DNA]</scope>
    <source>
        <strain evidence="3 4">120613-1</strain>
    </source>
</reference>
<dbReference type="GO" id="GO:0000750">
    <property type="term" value="P:pheromone-dependent signal transduction involved in conjugation with cellular fusion"/>
    <property type="evidence" value="ECO:0007669"/>
    <property type="project" value="TreeGrafter"/>
</dbReference>
<dbReference type="InterPro" id="IPR027458">
    <property type="entry name" value="STE2_TM1-TM2_sf"/>
</dbReference>
<feature type="transmembrane region" description="Helical" evidence="2">
    <location>
        <begin position="124"/>
        <end position="145"/>
    </location>
</feature>
<dbReference type="Gene3D" id="1.10.287.920">
    <property type="entry name" value="Pheromone alpha factor receptor"/>
    <property type="match status" value="1"/>
</dbReference>
<sequence>MEQIPAYEIPGFNPHTQNISFFNSDGSIVTIGLQELDSMFAYNVRVAVVFASQIGACALLLVVMAMLSKPDKRRAPLFFLNFFSLVLVIIRSVLQILYFVGPWAETYNYVAYYYEDIPYSDKLISVWAGVIQLLLNICILLSLIMQVRVVYATTPKLNTIMTLISCVLASISIGFFFTVIVQISEAILHGVGYNGWVYKAHRGIFSATIAFFSFIFIFKLALAIRRRKMLGLQRFGPLQVIFIMGCQTMIVPAIFATLENGVGFEGMSSLTATLVVLSLPLSSMWAAAQTDSHSPQSTPREGFRKFNSKGSTLNNSKLSSGGKSVDMSTVDSTKHDSLALQVDKTFTVESCQAGSHRARI</sequence>
<dbReference type="STRING" id="1336337.A0A3N4JZG6"/>
<feature type="transmembrane region" description="Helical" evidence="2">
    <location>
        <begin position="236"/>
        <end position="258"/>
    </location>
</feature>
<organism evidence="3 4">
    <name type="scientific">Choiromyces venosus 120613-1</name>
    <dbReference type="NCBI Taxonomy" id="1336337"/>
    <lineage>
        <taxon>Eukaryota</taxon>
        <taxon>Fungi</taxon>
        <taxon>Dikarya</taxon>
        <taxon>Ascomycota</taxon>
        <taxon>Pezizomycotina</taxon>
        <taxon>Pezizomycetes</taxon>
        <taxon>Pezizales</taxon>
        <taxon>Tuberaceae</taxon>
        <taxon>Choiromyces</taxon>
    </lineage>
</organism>
<dbReference type="GO" id="GO:0038038">
    <property type="term" value="C:G protein-coupled receptor homodimeric complex"/>
    <property type="evidence" value="ECO:0007669"/>
    <property type="project" value="TreeGrafter"/>
</dbReference>
<dbReference type="Proteomes" id="UP000276215">
    <property type="component" value="Unassembled WGS sequence"/>
</dbReference>
<feature type="compositionally biased region" description="Polar residues" evidence="1">
    <location>
        <begin position="308"/>
        <end position="329"/>
    </location>
</feature>
<dbReference type="OrthoDB" id="5402633at2759"/>
<dbReference type="InterPro" id="IPR000366">
    <property type="entry name" value="GPCR_STE2"/>
</dbReference>
<dbReference type="GO" id="GO:0004932">
    <property type="term" value="F:mating-type factor pheromone receptor activity"/>
    <property type="evidence" value="ECO:0007669"/>
    <property type="project" value="InterPro"/>
</dbReference>
<keyword evidence="2" id="KW-1133">Transmembrane helix</keyword>